<keyword evidence="3" id="KW-1185">Reference proteome</keyword>
<gene>
    <name evidence="2" type="ORF">B0I36DRAFT_349504</name>
</gene>
<dbReference type="EMBL" id="JAGTJQ010000005">
    <property type="protein sequence ID" value="KAH7031426.1"/>
    <property type="molecule type" value="Genomic_DNA"/>
</dbReference>
<name>A0A9P9BNN9_9PEZI</name>
<accession>A0A9P9BNN9</accession>
<dbReference type="RefSeq" id="XP_046013106.1">
    <property type="nucleotide sequence ID" value="XM_046156804.1"/>
</dbReference>
<dbReference type="GeneID" id="70186350"/>
<evidence type="ECO:0000256" key="1">
    <source>
        <dbReference type="SAM" id="MobiDB-lite"/>
    </source>
</evidence>
<organism evidence="2 3">
    <name type="scientific">Microdochium trichocladiopsis</name>
    <dbReference type="NCBI Taxonomy" id="1682393"/>
    <lineage>
        <taxon>Eukaryota</taxon>
        <taxon>Fungi</taxon>
        <taxon>Dikarya</taxon>
        <taxon>Ascomycota</taxon>
        <taxon>Pezizomycotina</taxon>
        <taxon>Sordariomycetes</taxon>
        <taxon>Xylariomycetidae</taxon>
        <taxon>Xylariales</taxon>
        <taxon>Microdochiaceae</taxon>
        <taxon>Microdochium</taxon>
    </lineage>
</organism>
<feature type="region of interest" description="Disordered" evidence="1">
    <location>
        <begin position="216"/>
        <end position="235"/>
    </location>
</feature>
<evidence type="ECO:0000313" key="2">
    <source>
        <dbReference type="EMBL" id="KAH7031426.1"/>
    </source>
</evidence>
<evidence type="ECO:0000313" key="3">
    <source>
        <dbReference type="Proteomes" id="UP000756346"/>
    </source>
</evidence>
<sequence length="235" mass="26575">MTLKNSASDGSSLRRESQKKAIDLFNGQHIVWWNEGCATCKTPSDIWSWSIISPRVAEVARMVVSDAAFRAFLAFCVLLTPRNHEYPDLPPALTMPPGDAPHTISEDPRGPGPEVRMVMRRFYREALFAFEAGDKDKAFNIAYWLLYQAETPVMARAGARLILAESPEFSAYHARNALELYTQVRDQYSETGPPKERSLRADVQCFVDKAEYLVEKTRDTPDLPPQQPSEEELHA</sequence>
<dbReference type="Proteomes" id="UP000756346">
    <property type="component" value="Unassembled WGS sequence"/>
</dbReference>
<dbReference type="AlphaFoldDB" id="A0A9P9BNN9"/>
<reference evidence="2" key="1">
    <citation type="journal article" date="2021" name="Nat. Commun.">
        <title>Genetic determinants of endophytism in the Arabidopsis root mycobiome.</title>
        <authorList>
            <person name="Mesny F."/>
            <person name="Miyauchi S."/>
            <person name="Thiergart T."/>
            <person name="Pickel B."/>
            <person name="Atanasova L."/>
            <person name="Karlsson M."/>
            <person name="Huettel B."/>
            <person name="Barry K.W."/>
            <person name="Haridas S."/>
            <person name="Chen C."/>
            <person name="Bauer D."/>
            <person name="Andreopoulos W."/>
            <person name="Pangilinan J."/>
            <person name="LaButti K."/>
            <person name="Riley R."/>
            <person name="Lipzen A."/>
            <person name="Clum A."/>
            <person name="Drula E."/>
            <person name="Henrissat B."/>
            <person name="Kohler A."/>
            <person name="Grigoriev I.V."/>
            <person name="Martin F.M."/>
            <person name="Hacquard S."/>
        </authorList>
    </citation>
    <scope>NUCLEOTIDE SEQUENCE</scope>
    <source>
        <strain evidence="2">MPI-CAGE-CH-0230</strain>
    </source>
</reference>
<comment type="caution">
    <text evidence="2">The sequence shown here is derived from an EMBL/GenBank/DDBJ whole genome shotgun (WGS) entry which is preliminary data.</text>
</comment>
<proteinExistence type="predicted"/>
<protein>
    <submittedName>
        <fullName evidence="2">Uncharacterized protein</fullName>
    </submittedName>
</protein>